<organism evidence="2 3">
    <name type="scientific">Saponaria officinalis</name>
    <name type="common">Common soapwort</name>
    <name type="synonym">Lychnis saponaria</name>
    <dbReference type="NCBI Taxonomy" id="3572"/>
    <lineage>
        <taxon>Eukaryota</taxon>
        <taxon>Viridiplantae</taxon>
        <taxon>Streptophyta</taxon>
        <taxon>Embryophyta</taxon>
        <taxon>Tracheophyta</taxon>
        <taxon>Spermatophyta</taxon>
        <taxon>Magnoliopsida</taxon>
        <taxon>eudicotyledons</taxon>
        <taxon>Gunneridae</taxon>
        <taxon>Pentapetalae</taxon>
        <taxon>Caryophyllales</taxon>
        <taxon>Caryophyllaceae</taxon>
        <taxon>Caryophylleae</taxon>
        <taxon>Saponaria</taxon>
    </lineage>
</organism>
<comment type="caution">
    <text evidence="2">The sequence shown here is derived from an EMBL/GenBank/DDBJ whole genome shotgun (WGS) entry which is preliminary data.</text>
</comment>
<evidence type="ECO:0000313" key="3">
    <source>
        <dbReference type="Proteomes" id="UP001443914"/>
    </source>
</evidence>
<accession>A0AAW1H930</accession>
<reference evidence="2" key="1">
    <citation type="submission" date="2024-03" db="EMBL/GenBank/DDBJ databases">
        <title>WGS assembly of Saponaria officinalis var. Norfolk2.</title>
        <authorList>
            <person name="Jenkins J."/>
            <person name="Shu S."/>
            <person name="Grimwood J."/>
            <person name="Barry K."/>
            <person name="Goodstein D."/>
            <person name="Schmutz J."/>
            <person name="Leebens-Mack J."/>
            <person name="Osbourn A."/>
        </authorList>
    </citation>
    <scope>NUCLEOTIDE SEQUENCE [LARGE SCALE GENOMIC DNA]</scope>
    <source>
        <strain evidence="2">JIC</strain>
    </source>
</reference>
<feature type="region of interest" description="Disordered" evidence="1">
    <location>
        <begin position="18"/>
        <end position="40"/>
    </location>
</feature>
<feature type="compositionally biased region" description="Polar residues" evidence="1">
    <location>
        <begin position="19"/>
        <end position="40"/>
    </location>
</feature>
<dbReference type="Proteomes" id="UP001443914">
    <property type="component" value="Unassembled WGS sequence"/>
</dbReference>
<proteinExistence type="predicted"/>
<evidence type="ECO:0000313" key="2">
    <source>
        <dbReference type="EMBL" id="KAK9672533.1"/>
    </source>
</evidence>
<dbReference type="EMBL" id="JBDFQZ010000012">
    <property type="protein sequence ID" value="KAK9672533.1"/>
    <property type="molecule type" value="Genomic_DNA"/>
</dbReference>
<dbReference type="AlphaFoldDB" id="A0AAW1H930"/>
<gene>
    <name evidence="2" type="ORF">RND81_12G106400</name>
</gene>
<name>A0AAW1H930_SAPOF</name>
<evidence type="ECO:0000256" key="1">
    <source>
        <dbReference type="SAM" id="MobiDB-lite"/>
    </source>
</evidence>
<sequence length="109" mass="12948">MLCKRVMVSDILIIKPVGSENTQTKAQNQMKRSEDLTSSEQSNRCLKMNWSENYEKDVKTEFSYVPSKEDIETRMFCLEDLMETSYGFRHCHSKSSRFRECTHQQEYTE</sequence>
<protein>
    <submittedName>
        <fullName evidence="2">Uncharacterized protein</fullName>
    </submittedName>
</protein>
<keyword evidence="3" id="KW-1185">Reference proteome</keyword>